<dbReference type="InterPro" id="IPR052709">
    <property type="entry name" value="Transposase-MT_Hybrid"/>
</dbReference>
<evidence type="ECO:0008006" key="3">
    <source>
        <dbReference type="Google" id="ProtNLM"/>
    </source>
</evidence>
<dbReference type="PANTHER" id="PTHR46060:SF2">
    <property type="entry name" value="HISTONE-LYSINE N-METHYLTRANSFERASE SETMAR"/>
    <property type="match status" value="1"/>
</dbReference>
<evidence type="ECO:0000313" key="1">
    <source>
        <dbReference type="EMBL" id="KAA6365002.1"/>
    </source>
</evidence>
<dbReference type="AlphaFoldDB" id="A0A5J4U4Y2"/>
<dbReference type="GO" id="GO:0005634">
    <property type="term" value="C:nucleus"/>
    <property type="evidence" value="ECO:0007669"/>
    <property type="project" value="TreeGrafter"/>
</dbReference>
<dbReference type="OrthoDB" id="6118231at2759"/>
<proteinExistence type="predicted"/>
<comment type="caution">
    <text evidence="1">The sequence shown here is derived from an EMBL/GenBank/DDBJ whole genome shotgun (WGS) entry which is preliminary data.</text>
</comment>
<dbReference type="GO" id="GO:0000793">
    <property type="term" value="C:condensed chromosome"/>
    <property type="evidence" value="ECO:0007669"/>
    <property type="project" value="TreeGrafter"/>
</dbReference>
<dbReference type="GO" id="GO:0031297">
    <property type="term" value="P:replication fork processing"/>
    <property type="evidence" value="ECO:0007669"/>
    <property type="project" value="TreeGrafter"/>
</dbReference>
<sequence>MEETDFKKVALRWVPYTLTKEQKDRRVIAAREMLSKLIKMRRNNFVHVITGDETWIYYRNPPNSAWVRRGEEAPKRVAKGIASPKVLVTTTNFIDNSIFSKFRQPAYSPDLAPSDFFLFGYLKGALKRNTFESAEEALAVTQNILSKIDSRTLRNVFNNWLIRLRYVIEQNGAYYEDQSVHDHKSFNALLYIIDKEN</sequence>
<dbReference type="GO" id="GO:0000014">
    <property type="term" value="F:single-stranded DNA endodeoxyribonuclease activity"/>
    <property type="evidence" value="ECO:0007669"/>
    <property type="project" value="TreeGrafter"/>
</dbReference>
<dbReference type="Proteomes" id="UP000324800">
    <property type="component" value="Unassembled WGS sequence"/>
</dbReference>
<dbReference type="Gene3D" id="3.30.420.10">
    <property type="entry name" value="Ribonuclease H-like superfamily/Ribonuclease H"/>
    <property type="match status" value="1"/>
</dbReference>
<dbReference type="PANTHER" id="PTHR46060">
    <property type="entry name" value="MARINER MOS1 TRANSPOSASE-LIKE PROTEIN"/>
    <property type="match status" value="1"/>
</dbReference>
<dbReference type="GO" id="GO:0042800">
    <property type="term" value="F:histone H3K4 methyltransferase activity"/>
    <property type="evidence" value="ECO:0007669"/>
    <property type="project" value="TreeGrafter"/>
</dbReference>
<dbReference type="GO" id="GO:0044547">
    <property type="term" value="F:DNA topoisomerase binding"/>
    <property type="evidence" value="ECO:0007669"/>
    <property type="project" value="TreeGrafter"/>
</dbReference>
<name>A0A5J4U4Y2_9EUKA</name>
<dbReference type="GO" id="GO:0035861">
    <property type="term" value="C:site of double-strand break"/>
    <property type="evidence" value="ECO:0007669"/>
    <property type="project" value="TreeGrafter"/>
</dbReference>
<organism evidence="1 2">
    <name type="scientific">Streblomastix strix</name>
    <dbReference type="NCBI Taxonomy" id="222440"/>
    <lineage>
        <taxon>Eukaryota</taxon>
        <taxon>Metamonada</taxon>
        <taxon>Preaxostyla</taxon>
        <taxon>Oxymonadida</taxon>
        <taxon>Streblomastigidae</taxon>
        <taxon>Streblomastix</taxon>
    </lineage>
</organism>
<dbReference type="GO" id="GO:0006303">
    <property type="term" value="P:double-strand break repair via nonhomologous end joining"/>
    <property type="evidence" value="ECO:0007669"/>
    <property type="project" value="TreeGrafter"/>
</dbReference>
<reference evidence="1 2" key="1">
    <citation type="submission" date="2019-03" db="EMBL/GenBank/DDBJ databases">
        <title>Single cell metagenomics reveals metabolic interactions within the superorganism composed of flagellate Streblomastix strix and complex community of Bacteroidetes bacteria on its surface.</title>
        <authorList>
            <person name="Treitli S.C."/>
            <person name="Kolisko M."/>
            <person name="Husnik F."/>
            <person name="Keeling P."/>
            <person name="Hampl V."/>
        </authorList>
    </citation>
    <scope>NUCLEOTIDE SEQUENCE [LARGE SCALE GENOMIC DNA]</scope>
    <source>
        <strain evidence="1">ST1C</strain>
    </source>
</reference>
<accession>A0A5J4U4Y2</accession>
<protein>
    <recommendedName>
        <fullName evidence="3">Mariner Mos1 transposase</fullName>
    </recommendedName>
</protein>
<dbReference type="GO" id="GO:0044774">
    <property type="term" value="P:mitotic DNA integrity checkpoint signaling"/>
    <property type="evidence" value="ECO:0007669"/>
    <property type="project" value="TreeGrafter"/>
</dbReference>
<gene>
    <name evidence="1" type="ORF">EZS28_039470</name>
</gene>
<evidence type="ECO:0000313" key="2">
    <source>
        <dbReference type="Proteomes" id="UP000324800"/>
    </source>
</evidence>
<dbReference type="GO" id="GO:0003690">
    <property type="term" value="F:double-stranded DNA binding"/>
    <property type="evidence" value="ECO:0007669"/>
    <property type="project" value="TreeGrafter"/>
</dbReference>
<dbReference type="GO" id="GO:0015074">
    <property type="term" value="P:DNA integration"/>
    <property type="evidence" value="ECO:0007669"/>
    <property type="project" value="TreeGrafter"/>
</dbReference>
<dbReference type="InterPro" id="IPR036397">
    <property type="entry name" value="RNaseH_sf"/>
</dbReference>
<dbReference type="EMBL" id="SNRW01020965">
    <property type="protein sequence ID" value="KAA6365002.1"/>
    <property type="molecule type" value="Genomic_DNA"/>
</dbReference>
<dbReference type="GO" id="GO:0000729">
    <property type="term" value="P:DNA double-strand break processing"/>
    <property type="evidence" value="ECO:0007669"/>
    <property type="project" value="TreeGrafter"/>
</dbReference>
<dbReference type="GO" id="GO:0003697">
    <property type="term" value="F:single-stranded DNA binding"/>
    <property type="evidence" value="ECO:0007669"/>
    <property type="project" value="TreeGrafter"/>
</dbReference>
<dbReference type="GO" id="GO:0046975">
    <property type="term" value="F:histone H3K36 methyltransferase activity"/>
    <property type="evidence" value="ECO:0007669"/>
    <property type="project" value="TreeGrafter"/>
</dbReference>